<keyword evidence="6 7" id="KW-0472">Membrane</keyword>
<dbReference type="OrthoDB" id="8138334at2"/>
<dbReference type="PANTHER" id="PTHR30151">
    <property type="entry name" value="ALKANE SULFONATE ABC TRANSPORTER-RELATED, MEMBRANE SUBUNIT"/>
    <property type="match status" value="1"/>
</dbReference>
<evidence type="ECO:0000313" key="10">
    <source>
        <dbReference type="Proteomes" id="UP000294664"/>
    </source>
</evidence>
<evidence type="ECO:0000256" key="5">
    <source>
        <dbReference type="ARBA" id="ARBA00022989"/>
    </source>
</evidence>
<dbReference type="InterPro" id="IPR035906">
    <property type="entry name" value="MetI-like_sf"/>
</dbReference>
<dbReference type="Gene3D" id="1.10.3720.10">
    <property type="entry name" value="MetI-like"/>
    <property type="match status" value="1"/>
</dbReference>
<evidence type="ECO:0000256" key="4">
    <source>
        <dbReference type="ARBA" id="ARBA00022692"/>
    </source>
</evidence>
<dbReference type="Proteomes" id="UP000294664">
    <property type="component" value="Unassembled WGS sequence"/>
</dbReference>
<evidence type="ECO:0000256" key="7">
    <source>
        <dbReference type="RuleBase" id="RU363032"/>
    </source>
</evidence>
<feature type="transmembrane region" description="Helical" evidence="7">
    <location>
        <begin position="63"/>
        <end position="89"/>
    </location>
</feature>
<evidence type="ECO:0000259" key="8">
    <source>
        <dbReference type="PROSITE" id="PS50928"/>
    </source>
</evidence>
<feature type="transmembrane region" description="Helical" evidence="7">
    <location>
        <begin position="194"/>
        <end position="214"/>
    </location>
</feature>
<feature type="transmembrane region" description="Helical" evidence="7">
    <location>
        <begin position="101"/>
        <end position="122"/>
    </location>
</feature>
<dbReference type="EMBL" id="SMAI01000002">
    <property type="protein sequence ID" value="TCT06763.1"/>
    <property type="molecule type" value="Genomic_DNA"/>
</dbReference>
<name>A0A4R3M211_9HYPH</name>
<dbReference type="SUPFAM" id="SSF161098">
    <property type="entry name" value="MetI-like"/>
    <property type="match status" value="1"/>
</dbReference>
<evidence type="ECO:0000313" key="9">
    <source>
        <dbReference type="EMBL" id="TCT06763.1"/>
    </source>
</evidence>
<dbReference type="PANTHER" id="PTHR30151:SF0">
    <property type="entry name" value="ABC TRANSPORTER PERMEASE PROTEIN MJ0413-RELATED"/>
    <property type="match status" value="1"/>
</dbReference>
<comment type="caution">
    <text evidence="9">The sequence shown here is derived from an EMBL/GenBank/DDBJ whole genome shotgun (WGS) entry which is preliminary data.</text>
</comment>
<feature type="domain" description="ABC transmembrane type-1" evidence="8">
    <location>
        <begin position="63"/>
        <end position="243"/>
    </location>
</feature>
<dbReference type="GO" id="GO:0005886">
    <property type="term" value="C:plasma membrane"/>
    <property type="evidence" value="ECO:0007669"/>
    <property type="project" value="UniProtKB-SubCell"/>
</dbReference>
<keyword evidence="10" id="KW-1185">Reference proteome</keyword>
<comment type="similarity">
    <text evidence="7">Belongs to the binding-protein-dependent transport system permease family.</text>
</comment>
<dbReference type="InterPro" id="IPR000515">
    <property type="entry name" value="MetI-like"/>
</dbReference>
<keyword evidence="3" id="KW-1003">Cell membrane</keyword>
<dbReference type="AlphaFoldDB" id="A0A4R3M211"/>
<keyword evidence="5 7" id="KW-1133">Transmembrane helix</keyword>
<organism evidence="9 10">
    <name type="scientific">Aquabacter spiritensis</name>
    <dbReference type="NCBI Taxonomy" id="933073"/>
    <lineage>
        <taxon>Bacteria</taxon>
        <taxon>Pseudomonadati</taxon>
        <taxon>Pseudomonadota</taxon>
        <taxon>Alphaproteobacteria</taxon>
        <taxon>Hyphomicrobiales</taxon>
        <taxon>Xanthobacteraceae</taxon>
        <taxon>Aquabacter</taxon>
    </lineage>
</organism>
<evidence type="ECO:0000256" key="6">
    <source>
        <dbReference type="ARBA" id="ARBA00023136"/>
    </source>
</evidence>
<keyword evidence="4 7" id="KW-0812">Transmembrane</keyword>
<dbReference type="Pfam" id="PF00528">
    <property type="entry name" value="BPD_transp_1"/>
    <property type="match status" value="1"/>
</dbReference>
<dbReference type="GO" id="GO:0055085">
    <property type="term" value="P:transmembrane transport"/>
    <property type="evidence" value="ECO:0007669"/>
    <property type="project" value="InterPro"/>
</dbReference>
<gene>
    <name evidence="9" type="ORF">EDC64_102243</name>
</gene>
<feature type="transmembrane region" description="Helical" evidence="7">
    <location>
        <begin position="226"/>
        <end position="246"/>
    </location>
</feature>
<evidence type="ECO:0000256" key="1">
    <source>
        <dbReference type="ARBA" id="ARBA00004651"/>
    </source>
</evidence>
<keyword evidence="2 7" id="KW-0813">Transport</keyword>
<protein>
    <submittedName>
        <fullName evidence="9">ABC-type nitrate/sulfonate/bicarbonate transport system permease component</fullName>
    </submittedName>
</protein>
<evidence type="ECO:0000256" key="3">
    <source>
        <dbReference type="ARBA" id="ARBA00022475"/>
    </source>
</evidence>
<feature type="transmembrane region" description="Helical" evidence="7">
    <location>
        <begin position="128"/>
        <end position="148"/>
    </location>
</feature>
<dbReference type="CDD" id="cd06261">
    <property type="entry name" value="TM_PBP2"/>
    <property type="match status" value="1"/>
</dbReference>
<dbReference type="PROSITE" id="PS50928">
    <property type="entry name" value="ABC_TM1"/>
    <property type="match status" value="1"/>
</dbReference>
<accession>A0A4R3M211</accession>
<dbReference type="RefSeq" id="WP_132030238.1">
    <property type="nucleotide sequence ID" value="NZ_SMAI01000002.1"/>
</dbReference>
<reference evidence="9 10" key="1">
    <citation type="submission" date="2019-03" db="EMBL/GenBank/DDBJ databases">
        <title>Genomic Encyclopedia of Type Strains, Phase IV (KMG-IV): sequencing the most valuable type-strain genomes for metagenomic binning, comparative biology and taxonomic classification.</title>
        <authorList>
            <person name="Goeker M."/>
        </authorList>
    </citation>
    <scope>NUCLEOTIDE SEQUENCE [LARGE SCALE GENOMIC DNA]</scope>
    <source>
        <strain evidence="9 10">DSM 9035</strain>
    </source>
</reference>
<feature type="transmembrane region" description="Helical" evidence="7">
    <location>
        <begin position="169"/>
        <end position="188"/>
    </location>
</feature>
<comment type="subcellular location">
    <subcellularLocation>
        <location evidence="1 7">Cell membrane</location>
        <topology evidence="1 7">Multi-pass membrane protein</topology>
    </subcellularLocation>
</comment>
<sequence length="260" mass="28806">MAVPRALRERWRSQSALVLDLVLIAVVWQVSTYFLPPIVAPGLSAIGRALLDIFIEPDLRIHLIYTSLRVLVSLLGAFIIGTAVGLMMGGSDWFRDYMRPLLNLMQGIPALSWIVFAVIWFTEVEVRIAFIILMVTIPTFALQVDSAVRGVNLDFIQLAQAFRASRMQRYAMVLLPAIVPAIISVWSVNLGNAIRVAVVAELIGATTGVGFQLLNAQAVLDMAAAIAWTLSLVLVLFFYQGIIMMIERRLLAWRPKGEQA</sequence>
<proteinExistence type="inferred from homology"/>
<evidence type="ECO:0000256" key="2">
    <source>
        <dbReference type="ARBA" id="ARBA00022448"/>
    </source>
</evidence>